<keyword evidence="7" id="KW-0150">Chloroplast</keyword>
<protein>
    <submittedName>
        <fullName evidence="14">Putative outer envelope pore protein</fullName>
    </submittedName>
</protein>
<evidence type="ECO:0000256" key="6">
    <source>
        <dbReference type="ARBA" id="ARBA00022452"/>
    </source>
</evidence>
<dbReference type="InterPro" id="IPR034626">
    <property type="entry name" value="OEP24"/>
</dbReference>
<evidence type="ECO:0000256" key="5">
    <source>
        <dbReference type="ARBA" id="ARBA00022448"/>
    </source>
</evidence>
<evidence type="ECO:0000256" key="9">
    <source>
        <dbReference type="ARBA" id="ARBA00022692"/>
    </source>
</evidence>
<sequence length="213" mass="23343">MKGALKGKYDIDNNGGAAATVAFNAGDVKLRASITDATFINGPSLTGLALSIDKPGSFIVDYNVPKKDVRFHFMNTVKVAEKPLNLSYIHSWRDNRTILDGTLVFDSANKISGNYVLDSGAGKLKYTYVHNGLTTFEPTYDVSKNSWDFGVSRRVSGDDVLKASYQTSSKVLGLEWSRNSKNTGSFKVLASVNLAEEQKLPKLSAETTWNFEI</sequence>
<keyword evidence="9" id="KW-0812">Transmembrane</keyword>
<organism evidence="14 15">
    <name type="scientific">Lupinus albus</name>
    <name type="common">White lupine</name>
    <name type="synonym">Lupinus termis</name>
    <dbReference type="NCBI Taxonomy" id="3870"/>
    <lineage>
        <taxon>Eukaryota</taxon>
        <taxon>Viridiplantae</taxon>
        <taxon>Streptophyta</taxon>
        <taxon>Embryophyta</taxon>
        <taxon>Tracheophyta</taxon>
        <taxon>Spermatophyta</taxon>
        <taxon>Magnoliopsida</taxon>
        <taxon>eudicotyledons</taxon>
        <taxon>Gunneridae</taxon>
        <taxon>Pentapetalae</taxon>
        <taxon>rosids</taxon>
        <taxon>fabids</taxon>
        <taxon>Fabales</taxon>
        <taxon>Fabaceae</taxon>
        <taxon>Papilionoideae</taxon>
        <taxon>50 kb inversion clade</taxon>
        <taxon>genistoids sensu lato</taxon>
        <taxon>core genistoids</taxon>
        <taxon>Genisteae</taxon>
        <taxon>Lupinus</taxon>
    </lineage>
</organism>
<keyword evidence="15" id="KW-1185">Reference proteome</keyword>
<name>A0A6A4PC99_LUPAL</name>
<evidence type="ECO:0000256" key="7">
    <source>
        <dbReference type="ARBA" id="ARBA00022528"/>
    </source>
</evidence>
<dbReference type="GO" id="GO:0015288">
    <property type="term" value="F:porin activity"/>
    <property type="evidence" value="ECO:0007669"/>
    <property type="project" value="UniProtKB-KW"/>
</dbReference>
<evidence type="ECO:0000256" key="8">
    <source>
        <dbReference type="ARBA" id="ARBA00022640"/>
    </source>
</evidence>
<dbReference type="GO" id="GO:0009707">
    <property type="term" value="C:chloroplast outer membrane"/>
    <property type="evidence" value="ECO:0007669"/>
    <property type="project" value="UniProtKB-SubCell"/>
</dbReference>
<dbReference type="PANTHER" id="PTHR35284">
    <property type="entry name" value="OUTER ENVELOPE PORE PROTEIN 24A, CHLOROPLASTIC-RELATED"/>
    <property type="match status" value="1"/>
</dbReference>
<comment type="caution">
    <text evidence="14">The sequence shown here is derived from an EMBL/GenBank/DDBJ whole genome shotgun (WGS) entry which is preliminary data.</text>
</comment>
<evidence type="ECO:0000256" key="1">
    <source>
        <dbReference type="ARBA" id="ARBA00002327"/>
    </source>
</evidence>
<evidence type="ECO:0000256" key="3">
    <source>
        <dbReference type="ARBA" id="ARBA00004441"/>
    </source>
</evidence>
<evidence type="ECO:0000256" key="4">
    <source>
        <dbReference type="ARBA" id="ARBA00011593"/>
    </source>
</evidence>
<evidence type="ECO:0000256" key="10">
    <source>
        <dbReference type="ARBA" id="ARBA00022805"/>
    </source>
</evidence>
<evidence type="ECO:0000256" key="12">
    <source>
        <dbReference type="ARBA" id="ARBA00023114"/>
    </source>
</evidence>
<comment type="subunit">
    <text evidence="4">Homooligomers form large rather nonselective pores in plastidial outer membranes.</text>
</comment>
<dbReference type="GO" id="GO:0034765">
    <property type="term" value="P:regulation of monoatomic ion transmembrane transport"/>
    <property type="evidence" value="ECO:0007669"/>
    <property type="project" value="InterPro"/>
</dbReference>
<dbReference type="GO" id="GO:0022843">
    <property type="term" value="F:voltage-gated monoatomic cation channel activity"/>
    <property type="evidence" value="ECO:0007669"/>
    <property type="project" value="InterPro"/>
</dbReference>
<dbReference type="PANTHER" id="PTHR35284:SF1">
    <property type="entry name" value="OUTER ENVELOPE PORE PROTEIN 24A, CHLOROPLASTIC-RELATED"/>
    <property type="match status" value="1"/>
</dbReference>
<proteinExistence type="predicted"/>
<keyword evidence="5" id="KW-0813">Transport</keyword>
<dbReference type="EMBL" id="WOCE01000014">
    <property type="protein sequence ID" value="KAE9600082.1"/>
    <property type="molecule type" value="Genomic_DNA"/>
</dbReference>
<dbReference type="OrthoDB" id="1185978at2759"/>
<keyword evidence="10" id="KW-1002">Plastid outer membrane</keyword>
<keyword evidence="11" id="KW-0406">Ion transport</keyword>
<dbReference type="Proteomes" id="UP000447434">
    <property type="component" value="Chromosome 14"/>
</dbReference>
<dbReference type="GO" id="GO:0034426">
    <property type="term" value="C:etioplast membrane"/>
    <property type="evidence" value="ECO:0007669"/>
    <property type="project" value="UniProtKB-SubCell"/>
</dbReference>
<dbReference type="AlphaFoldDB" id="A0A6A4PC99"/>
<keyword evidence="13" id="KW-0472">Membrane</keyword>
<evidence type="ECO:0000256" key="2">
    <source>
        <dbReference type="ARBA" id="ARBA00004396"/>
    </source>
</evidence>
<comment type="function">
    <text evidence="1">High-conductance voltage-dependent solute channel with a slight selectivity for cations transporting triosephosphates, dicarboxylic acids, ATP, inorganic phosphate (Pi), sugars, and positively or negatively charged amino acids.</text>
</comment>
<accession>A0A6A4PC99</accession>
<evidence type="ECO:0000256" key="11">
    <source>
        <dbReference type="ARBA" id="ARBA00023065"/>
    </source>
</evidence>
<evidence type="ECO:0000313" key="15">
    <source>
        <dbReference type="Proteomes" id="UP000447434"/>
    </source>
</evidence>
<keyword evidence="12" id="KW-0626">Porin</keyword>
<reference evidence="15" key="1">
    <citation type="journal article" date="2020" name="Nat. Commun.">
        <title>Genome sequence of the cluster root forming white lupin.</title>
        <authorList>
            <person name="Hufnagel B."/>
            <person name="Marques A."/>
            <person name="Soriano A."/>
            <person name="Marques L."/>
            <person name="Divol F."/>
            <person name="Doumas P."/>
            <person name="Sallet E."/>
            <person name="Mancinotti D."/>
            <person name="Carrere S."/>
            <person name="Marande W."/>
            <person name="Arribat S."/>
            <person name="Keller J."/>
            <person name="Huneau C."/>
            <person name="Blein T."/>
            <person name="Aime D."/>
            <person name="Laguerre M."/>
            <person name="Taylor J."/>
            <person name="Schubert V."/>
            <person name="Nelson M."/>
            <person name="Geu-Flores F."/>
            <person name="Crespi M."/>
            <person name="Gallardo-Guerrero K."/>
            <person name="Delaux P.-M."/>
            <person name="Salse J."/>
            <person name="Berges H."/>
            <person name="Guyot R."/>
            <person name="Gouzy J."/>
            <person name="Peret B."/>
        </authorList>
    </citation>
    <scope>NUCLEOTIDE SEQUENCE [LARGE SCALE GENOMIC DNA]</scope>
    <source>
        <strain evidence="15">cv. Amiga</strain>
    </source>
</reference>
<comment type="subcellular location">
    <subcellularLocation>
        <location evidence="2">Plastid</location>
        <location evidence="2">Chloroplast outer membrane</location>
        <topology evidence="2">Multi-pass membrane protein</topology>
    </subcellularLocation>
    <subcellularLocation>
        <location evidence="3">Plastid</location>
        <location evidence="3">Etioplast membrane</location>
        <topology evidence="3">Multi-pass membrane protein</topology>
    </subcellularLocation>
</comment>
<keyword evidence="8" id="KW-0934">Plastid</keyword>
<keyword evidence="6" id="KW-1134">Transmembrane beta strand</keyword>
<evidence type="ECO:0000313" key="14">
    <source>
        <dbReference type="EMBL" id="KAE9600082.1"/>
    </source>
</evidence>
<gene>
    <name evidence="14" type="ORF">Lalb_Chr14g0369171</name>
</gene>
<evidence type="ECO:0000256" key="13">
    <source>
        <dbReference type="ARBA" id="ARBA00023136"/>
    </source>
</evidence>
<dbReference type="GO" id="GO:0046930">
    <property type="term" value="C:pore complex"/>
    <property type="evidence" value="ECO:0007669"/>
    <property type="project" value="UniProtKB-KW"/>
</dbReference>